<dbReference type="Pfam" id="PF00480">
    <property type="entry name" value="ROK"/>
    <property type="match status" value="2"/>
</dbReference>
<dbReference type="PANTHER" id="PTHR18964">
    <property type="entry name" value="ROK (REPRESSOR, ORF, KINASE) FAMILY"/>
    <property type="match status" value="1"/>
</dbReference>
<dbReference type="Proteomes" id="UP000034022">
    <property type="component" value="Unassembled WGS sequence"/>
</dbReference>
<sequence length="288" mass="30546">MSKSKTYTIGIDVGGTKISAVLFDGEKVVMDYMLATPKDNLEHFLIMVKAVVDPLLERAREMKVVVNGVGAGIAGVFDASGKKMLFSPNIPTINNVFLGERIEKFIGMPVLIDNDAKCFVRAEALIGAGKNYKNVFGLIVGTGIGGGWWINGDVYNGSHRGASEVDAMIIDSASGLNLEQGYHKIMQNNPGKMSQEAIIGDPLAEQVYNEFGRQLGIALANISNLIDPEIFVLGGGAVASSDLFLSIAKKEMKEHINSSDAAKKIKIVKSKLGANAGAIGAALLCGKS</sequence>
<dbReference type="EMBL" id="LBUU01000013">
    <property type="protein sequence ID" value="KKQ69552.1"/>
    <property type="molecule type" value="Genomic_DNA"/>
</dbReference>
<comment type="similarity">
    <text evidence="1">Belongs to the ROK (NagC/XylR) family.</text>
</comment>
<dbReference type="SUPFAM" id="SSF53067">
    <property type="entry name" value="Actin-like ATPase domain"/>
    <property type="match status" value="1"/>
</dbReference>
<dbReference type="PANTHER" id="PTHR18964:SF149">
    <property type="entry name" value="BIFUNCTIONAL UDP-N-ACETYLGLUCOSAMINE 2-EPIMERASE_N-ACETYLMANNOSAMINE KINASE"/>
    <property type="match status" value="1"/>
</dbReference>
<reference evidence="2 3" key="1">
    <citation type="journal article" date="2015" name="Nature">
        <title>rRNA introns, odd ribosomes, and small enigmatic genomes across a large radiation of phyla.</title>
        <authorList>
            <person name="Brown C.T."/>
            <person name="Hug L.A."/>
            <person name="Thomas B.C."/>
            <person name="Sharon I."/>
            <person name="Castelle C.J."/>
            <person name="Singh A."/>
            <person name="Wilkins M.J."/>
            <person name="Williams K.H."/>
            <person name="Banfield J.F."/>
        </authorList>
    </citation>
    <scope>NUCLEOTIDE SEQUENCE [LARGE SCALE GENOMIC DNA]</scope>
</reference>
<evidence type="ECO:0000313" key="2">
    <source>
        <dbReference type="EMBL" id="KKQ69552.1"/>
    </source>
</evidence>
<accession>A0A0G0JS38</accession>
<evidence type="ECO:0000313" key="3">
    <source>
        <dbReference type="Proteomes" id="UP000034022"/>
    </source>
</evidence>
<dbReference type="InterPro" id="IPR000600">
    <property type="entry name" value="ROK"/>
</dbReference>
<comment type="caution">
    <text evidence="2">The sequence shown here is derived from an EMBL/GenBank/DDBJ whole genome shotgun (WGS) entry which is preliminary data.</text>
</comment>
<name>A0A0G0JS38_9BACT</name>
<evidence type="ECO:0000256" key="1">
    <source>
        <dbReference type="ARBA" id="ARBA00006479"/>
    </source>
</evidence>
<gene>
    <name evidence="2" type="ORF">US91_C0013G0020</name>
</gene>
<dbReference type="CDD" id="cd23763">
    <property type="entry name" value="ASKHA_ATPase_ROK"/>
    <property type="match status" value="1"/>
</dbReference>
<dbReference type="AlphaFoldDB" id="A0A0G0JS38"/>
<dbReference type="Gene3D" id="3.30.420.40">
    <property type="match status" value="2"/>
</dbReference>
<organism evidence="2 3">
    <name type="scientific">Candidatus Falkowbacteria bacterium GW2011_GWE1_38_31</name>
    <dbReference type="NCBI Taxonomy" id="1618638"/>
    <lineage>
        <taxon>Bacteria</taxon>
        <taxon>Candidatus Falkowiibacteriota</taxon>
    </lineage>
</organism>
<dbReference type="InterPro" id="IPR043129">
    <property type="entry name" value="ATPase_NBD"/>
</dbReference>
<protein>
    <submittedName>
        <fullName evidence="2">ROK domain containing protein</fullName>
    </submittedName>
</protein>
<proteinExistence type="inferred from homology"/>